<proteinExistence type="predicted"/>
<accession>A0A1D2AGY5</accession>
<name>A0A1D2AGY5_AUXPR</name>
<keyword evidence="1" id="KW-0472">Membrane</keyword>
<sequence>RLRPRPCRATPPGGCHRVLHPDCSFVRNDRPDQNWHGEGRKRRAGFRNLEFIKHIPQQPSAEHCVPPPHHTKTDQSWTMPMDELRPMSMFATVEKVLRAGCGTPLLEQSMELCRCWPQTTAINRPSSQSAPPSHPCMQAIPGLLAVLLPSQTYLRLRTRIHQASLLATAAILPFHGYRRSPDFISGEEDRMQAAMRAASRIAATSGFTIMVFELLGRQLLLRHRLPCLLPWTWMALQCNMDHCRVRAFTTDSGVAIHDAHMVAIRAANIGLGEWPLGSPRLPTQGCAVLTTWCFLVMGLTLPNIFLYTMEVRDRSRYLVERGLPPPRLKLSKGLEENFLLLPSVLGGMWLLANALAAVPPNKLSSLFARWNAYLMQTGVPEITW</sequence>
<keyword evidence="1" id="KW-0812">Transmembrane</keyword>
<gene>
    <name evidence="2" type="ORF">g.60977</name>
</gene>
<organism evidence="2">
    <name type="scientific">Auxenochlorella protothecoides</name>
    <name type="common">Green microalga</name>
    <name type="synonym">Chlorella protothecoides</name>
    <dbReference type="NCBI Taxonomy" id="3075"/>
    <lineage>
        <taxon>Eukaryota</taxon>
        <taxon>Viridiplantae</taxon>
        <taxon>Chlorophyta</taxon>
        <taxon>core chlorophytes</taxon>
        <taxon>Trebouxiophyceae</taxon>
        <taxon>Chlorellales</taxon>
        <taxon>Chlorellaceae</taxon>
        <taxon>Auxenochlorella</taxon>
    </lineage>
</organism>
<feature type="transmembrane region" description="Helical" evidence="1">
    <location>
        <begin position="286"/>
        <end position="307"/>
    </location>
</feature>
<dbReference type="AlphaFoldDB" id="A0A1D2AGY5"/>
<dbReference type="EMBL" id="GDKF01000457">
    <property type="protein sequence ID" value="JAT78165.1"/>
    <property type="molecule type" value="Transcribed_RNA"/>
</dbReference>
<protein>
    <submittedName>
        <fullName evidence="2">Uncharacterized protein</fullName>
    </submittedName>
</protein>
<feature type="transmembrane region" description="Helical" evidence="1">
    <location>
        <begin position="338"/>
        <end position="358"/>
    </location>
</feature>
<evidence type="ECO:0000256" key="1">
    <source>
        <dbReference type="SAM" id="Phobius"/>
    </source>
</evidence>
<feature type="non-terminal residue" evidence="2">
    <location>
        <position position="1"/>
    </location>
</feature>
<reference evidence="2" key="1">
    <citation type="submission" date="2015-08" db="EMBL/GenBank/DDBJ databases">
        <authorList>
            <person name="Babu N.S."/>
            <person name="Beckwith C.J."/>
            <person name="Beseler K.G."/>
            <person name="Brison A."/>
            <person name="Carone J.V."/>
            <person name="Caskin T.P."/>
            <person name="Diamond M."/>
            <person name="Durham M.E."/>
            <person name="Foxe J.M."/>
            <person name="Go M."/>
            <person name="Henderson B.A."/>
            <person name="Jones I.B."/>
            <person name="McGettigan J.A."/>
            <person name="Micheletti S.J."/>
            <person name="Nasrallah M.E."/>
            <person name="Ortiz D."/>
            <person name="Piller C.R."/>
            <person name="Privatt S.R."/>
            <person name="Schneider S.L."/>
            <person name="Sharp S."/>
            <person name="Smith T.C."/>
            <person name="Stanton J.D."/>
            <person name="Ullery H.E."/>
            <person name="Wilson R.J."/>
            <person name="Serrano M.G."/>
            <person name="Buck G."/>
            <person name="Lee V."/>
            <person name="Wang Y."/>
            <person name="Carvalho R."/>
            <person name="Voegtly L."/>
            <person name="Shi R."/>
            <person name="Duckworth R."/>
            <person name="Johnson A."/>
            <person name="Loviza R."/>
            <person name="Walstead R."/>
            <person name="Shah Z."/>
            <person name="Kiflezghi M."/>
            <person name="Wade K."/>
            <person name="Ball S.L."/>
            <person name="Bradley K.W."/>
            <person name="Asai D.J."/>
            <person name="Bowman C.A."/>
            <person name="Russell D.A."/>
            <person name="Pope W.H."/>
            <person name="Jacobs-Sera D."/>
            <person name="Hendrix R.W."/>
            <person name="Hatfull G.F."/>
        </authorList>
    </citation>
    <scope>NUCLEOTIDE SEQUENCE</scope>
</reference>
<evidence type="ECO:0000313" key="2">
    <source>
        <dbReference type="EMBL" id="JAT78165.1"/>
    </source>
</evidence>
<keyword evidence="1" id="KW-1133">Transmembrane helix</keyword>